<dbReference type="STRING" id="1404245.CGLY_10130"/>
<dbReference type="PROSITE" id="PS50075">
    <property type="entry name" value="CARRIER"/>
    <property type="match status" value="1"/>
</dbReference>
<evidence type="ECO:0000256" key="6">
    <source>
        <dbReference type="ARBA" id="ARBA00023160"/>
    </source>
</evidence>
<dbReference type="GO" id="GO:0009245">
    <property type="term" value="P:lipid A biosynthetic process"/>
    <property type="evidence" value="ECO:0007669"/>
    <property type="project" value="TreeGrafter"/>
</dbReference>
<evidence type="ECO:0000256" key="2">
    <source>
        <dbReference type="ARBA" id="ARBA00022516"/>
    </source>
</evidence>
<keyword evidence="1 7" id="KW-0596">Phosphopantetheine</keyword>
<keyword evidence="7" id="KW-0963">Cytoplasm</keyword>
<evidence type="ECO:0000256" key="7">
    <source>
        <dbReference type="HAMAP-Rule" id="MF_01217"/>
    </source>
</evidence>
<comment type="similarity">
    <text evidence="7">Belongs to the acyl carrier protein (ACP) family.</text>
</comment>
<dbReference type="InterPro" id="IPR036736">
    <property type="entry name" value="ACP-like_sf"/>
</dbReference>
<feature type="compositionally biased region" description="Basic and acidic residues" evidence="8">
    <location>
        <begin position="7"/>
        <end position="18"/>
    </location>
</feature>
<evidence type="ECO:0000256" key="4">
    <source>
        <dbReference type="ARBA" id="ARBA00022832"/>
    </source>
</evidence>
<gene>
    <name evidence="7" type="primary">acpP</name>
    <name evidence="10" type="ORF">CGLY_10130</name>
</gene>
<organism evidence="10 11">
    <name type="scientific">Corynebacterium glyciniphilum AJ 3170</name>
    <dbReference type="NCBI Taxonomy" id="1404245"/>
    <lineage>
        <taxon>Bacteria</taxon>
        <taxon>Bacillati</taxon>
        <taxon>Actinomycetota</taxon>
        <taxon>Actinomycetes</taxon>
        <taxon>Mycobacteriales</taxon>
        <taxon>Corynebacteriaceae</taxon>
        <taxon>Corynebacterium</taxon>
    </lineage>
</organism>
<dbReference type="eggNOG" id="COG0236">
    <property type="taxonomic scope" value="Bacteria"/>
</dbReference>
<dbReference type="Gene3D" id="1.10.1200.10">
    <property type="entry name" value="ACP-like"/>
    <property type="match status" value="1"/>
</dbReference>
<feature type="region of interest" description="Disordered" evidence="8">
    <location>
        <begin position="1"/>
        <end position="44"/>
    </location>
</feature>
<keyword evidence="11" id="KW-1185">Reference proteome</keyword>
<evidence type="ECO:0000259" key="9">
    <source>
        <dbReference type="PROSITE" id="PS50075"/>
    </source>
</evidence>
<proteinExistence type="inferred from homology"/>
<comment type="pathway">
    <text evidence="7">Lipid metabolism; fatty acid biosynthesis.</text>
</comment>
<comment type="PTM">
    <text evidence="7">4'-phosphopantetheine is transferred from CoA to a specific serine of apo-ACP by AcpS. This modification is essential for activity because fatty acids are bound in thioester linkage to the sulfhydryl of the prosthetic group.</text>
</comment>
<dbReference type="InterPro" id="IPR003231">
    <property type="entry name" value="ACP"/>
</dbReference>
<keyword evidence="2 7" id="KW-0444">Lipid biosynthesis</keyword>
<dbReference type="GO" id="GO:0000035">
    <property type="term" value="F:acyl binding"/>
    <property type="evidence" value="ECO:0007669"/>
    <property type="project" value="TreeGrafter"/>
</dbReference>
<keyword evidence="4 7" id="KW-0276">Fatty acid metabolism</keyword>
<dbReference type="HOGENOM" id="CLU_108696_3_0_11"/>
<dbReference type="HAMAP" id="MF_01217">
    <property type="entry name" value="Acyl_carrier"/>
    <property type="match status" value="1"/>
</dbReference>
<dbReference type="PANTHER" id="PTHR20863:SF76">
    <property type="entry name" value="CARRIER DOMAIN-CONTAINING PROTEIN"/>
    <property type="match status" value="1"/>
</dbReference>
<comment type="subcellular location">
    <subcellularLocation>
        <location evidence="7">Cytoplasm</location>
    </subcellularLocation>
</comment>
<feature type="compositionally biased region" description="Low complexity" evidence="8">
    <location>
        <begin position="19"/>
        <end position="31"/>
    </location>
</feature>
<dbReference type="UniPathway" id="UPA00094"/>
<dbReference type="GO" id="GO:0005829">
    <property type="term" value="C:cytosol"/>
    <property type="evidence" value="ECO:0007669"/>
    <property type="project" value="TreeGrafter"/>
</dbReference>
<evidence type="ECO:0000256" key="8">
    <source>
        <dbReference type="SAM" id="MobiDB-lite"/>
    </source>
</evidence>
<feature type="modified residue" description="O-(pantetheine 4'-phosphoryl)serine" evidence="7">
    <location>
        <position position="78"/>
    </location>
</feature>
<dbReference type="Proteomes" id="UP000023703">
    <property type="component" value="Chromosome"/>
</dbReference>
<evidence type="ECO:0000313" key="11">
    <source>
        <dbReference type="Proteomes" id="UP000023703"/>
    </source>
</evidence>
<comment type="function">
    <text evidence="7">Carrier of the growing fatty acid chain in fatty acid biosynthesis.</text>
</comment>
<dbReference type="GO" id="GO:0016020">
    <property type="term" value="C:membrane"/>
    <property type="evidence" value="ECO:0007669"/>
    <property type="project" value="GOC"/>
</dbReference>
<reference evidence="10 11" key="1">
    <citation type="journal article" date="2015" name="Int. J. Syst. Evol. Microbiol.">
        <title>Revisiting Corynebacterium glyciniphilum (ex Kubota et al., 1972) sp. nov., nom. rev., isolated from putrefied banana.</title>
        <authorList>
            <person name="Al-Dilaimi A."/>
            <person name="Bednarz H."/>
            <person name="Lomker A."/>
            <person name="Niehaus K."/>
            <person name="Kalinowski J."/>
            <person name="Ruckert C."/>
        </authorList>
    </citation>
    <scope>NUCLEOTIDE SEQUENCE [LARGE SCALE GENOMIC DNA]</scope>
    <source>
        <strain evidence="10">AJ 3170</strain>
    </source>
</reference>
<dbReference type="AlphaFoldDB" id="X5ECX7"/>
<evidence type="ECO:0000256" key="5">
    <source>
        <dbReference type="ARBA" id="ARBA00023098"/>
    </source>
</evidence>
<evidence type="ECO:0000313" key="10">
    <source>
        <dbReference type="EMBL" id="AHW64471.1"/>
    </source>
</evidence>
<dbReference type="SUPFAM" id="SSF47336">
    <property type="entry name" value="ACP-like"/>
    <property type="match status" value="1"/>
</dbReference>
<keyword evidence="6 7" id="KW-0275">Fatty acid biosynthesis</keyword>
<dbReference type="InterPro" id="IPR009081">
    <property type="entry name" value="PP-bd_ACP"/>
</dbReference>
<dbReference type="KEGG" id="cgy:CGLY_10130"/>
<dbReference type="GO" id="GO:0000036">
    <property type="term" value="F:acyl carrier activity"/>
    <property type="evidence" value="ECO:0007669"/>
    <property type="project" value="UniProtKB-UniRule"/>
</dbReference>
<dbReference type="EMBL" id="CP006842">
    <property type="protein sequence ID" value="AHW64471.1"/>
    <property type="molecule type" value="Genomic_DNA"/>
</dbReference>
<evidence type="ECO:0000256" key="1">
    <source>
        <dbReference type="ARBA" id="ARBA00022450"/>
    </source>
</evidence>
<sequence length="127" mass="13612">MSVEISSDARDKLAEKLGGDPAASGDGAAKGTRPSRNARSASVDPVTRISMIIEDATGVDVDEISADSDLTDDLHIDSVSRIDIAIRIEDAFGVRVEEEDLDAARTVQDIVRFVESRSPRTAQTEEP</sequence>
<evidence type="ECO:0000256" key="3">
    <source>
        <dbReference type="ARBA" id="ARBA00022553"/>
    </source>
</evidence>
<protein>
    <recommendedName>
        <fullName evidence="7">Acyl carrier protein</fullName>
        <shortName evidence="7">ACP</shortName>
    </recommendedName>
</protein>
<feature type="domain" description="Carrier" evidence="9">
    <location>
        <begin position="43"/>
        <end position="118"/>
    </location>
</feature>
<name>X5ECX7_9CORY</name>
<dbReference type="Pfam" id="PF00550">
    <property type="entry name" value="PP-binding"/>
    <property type="match status" value="1"/>
</dbReference>
<keyword evidence="3 7" id="KW-0597">Phosphoprotein</keyword>
<accession>X5ECX7</accession>
<dbReference type="PANTHER" id="PTHR20863">
    <property type="entry name" value="ACYL CARRIER PROTEIN"/>
    <property type="match status" value="1"/>
</dbReference>
<keyword evidence="5 7" id="KW-0443">Lipid metabolism</keyword>